<dbReference type="AlphaFoldDB" id="A0A645J3S5"/>
<reference evidence="2" key="1">
    <citation type="submission" date="2019-08" db="EMBL/GenBank/DDBJ databases">
        <authorList>
            <person name="Kucharzyk K."/>
            <person name="Murdoch R.W."/>
            <person name="Higgins S."/>
            <person name="Loffler F."/>
        </authorList>
    </citation>
    <scope>NUCLEOTIDE SEQUENCE</scope>
</reference>
<protein>
    <submittedName>
        <fullName evidence="2">Uncharacterized protein</fullName>
    </submittedName>
</protein>
<sequence length="93" mass="10455">MKEAFERERCQRRRSSATIEGVGEKGQVEVGSEKEGRKRQRTGPAIELLGYEPGCRLRKPGKGGTAGALSKQMNGRSFPREKDRRNGEIMFED</sequence>
<proteinExistence type="predicted"/>
<dbReference type="EMBL" id="VSSQ01129720">
    <property type="protein sequence ID" value="MPN57762.1"/>
    <property type="molecule type" value="Genomic_DNA"/>
</dbReference>
<organism evidence="2">
    <name type="scientific">bioreactor metagenome</name>
    <dbReference type="NCBI Taxonomy" id="1076179"/>
    <lineage>
        <taxon>unclassified sequences</taxon>
        <taxon>metagenomes</taxon>
        <taxon>ecological metagenomes</taxon>
    </lineage>
</organism>
<feature type="region of interest" description="Disordered" evidence="1">
    <location>
        <begin position="1"/>
        <end position="93"/>
    </location>
</feature>
<feature type="compositionally biased region" description="Basic and acidic residues" evidence="1">
    <location>
        <begin position="78"/>
        <end position="87"/>
    </location>
</feature>
<accession>A0A645J3S5</accession>
<evidence type="ECO:0000256" key="1">
    <source>
        <dbReference type="SAM" id="MobiDB-lite"/>
    </source>
</evidence>
<name>A0A645J3S5_9ZZZZ</name>
<feature type="compositionally biased region" description="Basic and acidic residues" evidence="1">
    <location>
        <begin position="22"/>
        <end position="36"/>
    </location>
</feature>
<gene>
    <name evidence="2" type="ORF">SDC9_205456</name>
</gene>
<comment type="caution">
    <text evidence="2">The sequence shown here is derived from an EMBL/GenBank/DDBJ whole genome shotgun (WGS) entry which is preliminary data.</text>
</comment>
<evidence type="ECO:0000313" key="2">
    <source>
        <dbReference type="EMBL" id="MPN57762.1"/>
    </source>
</evidence>